<protein>
    <submittedName>
        <fullName evidence="1">Uncharacterized protein</fullName>
    </submittedName>
</protein>
<gene>
    <name evidence="1" type="ORF">METZ01_LOCUS178226</name>
</gene>
<proteinExistence type="predicted"/>
<accession>A0A382CHU7</accession>
<reference evidence="1" key="1">
    <citation type="submission" date="2018-05" db="EMBL/GenBank/DDBJ databases">
        <authorList>
            <person name="Lanie J.A."/>
            <person name="Ng W.-L."/>
            <person name="Kazmierczak K.M."/>
            <person name="Andrzejewski T.M."/>
            <person name="Davidsen T.M."/>
            <person name="Wayne K.J."/>
            <person name="Tettelin H."/>
            <person name="Glass J.I."/>
            <person name="Rusch D."/>
            <person name="Podicherti R."/>
            <person name="Tsui H.-C.T."/>
            <person name="Winkler M.E."/>
        </authorList>
    </citation>
    <scope>NUCLEOTIDE SEQUENCE</scope>
</reference>
<dbReference type="AlphaFoldDB" id="A0A382CHU7"/>
<name>A0A382CHU7_9ZZZZ</name>
<sequence>MQRGEDSDAIIFQEMANQGHYRTTGGTRQGIYVCSAGGKLMSSINSLNADDVLKTIEAGLDKWDALPVSEKLLSNGYELNIKHRWENSYPDQGLVLTSVNADLFTDPPKQTDRSDRWNMDHAWFSQAEARGWLPDDPKNGDIYELPEELANRLFCFHLVDNVRGQSLPFAPQEIKVSGLEIEVLDRGHSTVRIKITGHSKAVAKGEWLLGENDWTPSYPLDHGMKTEILGEAFYNLNLEKFTEFEMVAIGKRYGKTEFNSRHLSPDSSWVGFLFTLAEDRAADRVAPAFVDIYNADWIVKP</sequence>
<dbReference type="EMBL" id="UINC01034476">
    <property type="protein sequence ID" value="SVB25372.1"/>
    <property type="molecule type" value="Genomic_DNA"/>
</dbReference>
<organism evidence="1">
    <name type="scientific">marine metagenome</name>
    <dbReference type="NCBI Taxonomy" id="408172"/>
    <lineage>
        <taxon>unclassified sequences</taxon>
        <taxon>metagenomes</taxon>
        <taxon>ecological metagenomes</taxon>
    </lineage>
</organism>
<evidence type="ECO:0000313" key="1">
    <source>
        <dbReference type="EMBL" id="SVB25372.1"/>
    </source>
</evidence>